<dbReference type="EMBL" id="JAUSVP010000021">
    <property type="protein sequence ID" value="MDQ0449946.1"/>
    <property type="molecule type" value="Genomic_DNA"/>
</dbReference>
<evidence type="ECO:0000256" key="1">
    <source>
        <dbReference type="SAM" id="Coils"/>
    </source>
</evidence>
<organism evidence="3 4">
    <name type="scientific">Methylobacterium aerolatum</name>
    <dbReference type="NCBI Taxonomy" id="418708"/>
    <lineage>
        <taxon>Bacteria</taxon>
        <taxon>Pseudomonadati</taxon>
        <taxon>Pseudomonadota</taxon>
        <taxon>Alphaproteobacteria</taxon>
        <taxon>Hyphomicrobiales</taxon>
        <taxon>Methylobacteriaceae</taxon>
        <taxon>Methylobacterium</taxon>
    </lineage>
</organism>
<dbReference type="Proteomes" id="UP001231124">
    <property type="component" value="Unassembled WGS sequence"/>
</dbReference>
<feature type="region of interest" description="Disordered" evidence="2">
    <location>
        <begin position="55"/>
        <end position="85"/>
    </location>
</feature>
<protein>
    <recommendedName>
        <fullName evidence="5">HTH iclR-type domain-containing protein</fullName>
    </recommendedName>
</protein>
<dbReference type="RefSeq" id="WP_238208288.1">
    <property type="nucleotide sequence ID" value="NZ_BPQE01000048.1"/>
</dbReference>
<comment type="caution">
    <text evidence="3">The sequence shown here is derived from an EMBL/GenBank/DDBJ whole genome shotgun (WGS) entry which is preliminary data.</text>
</comment>
<evidence type="ECO:0000256" key="2">
    <source>
        <dbReference type="SAM" id="MobiDB-lite"/>
    </source>
</evidence>
<feature type="region of interest" description="Disordered" evidence="2">
    <location>
        <begin position="136"/>
        <end position="159"/>
    </location>
</feature>
<proteinExistence type="predicted"/>
<keyword evidence="4" id="KW-1185">Reference proteome</keyword>
<reference evidence="3 4" key="1">
    <citation type="submission" date="2023-07" db="EMBL/GenBank/DDBJ databases">
        <title>Genomic Encyclopedia of Type Strains, Phase IV (KMG-IV): sequencing the most valuable type-strain genomes for metagenomic binning, comparative biology and taxonomic classification.</title>
        <authorList>
            <person name="Goeker M."/>
        </authorList>
    </citation>
    <scope>NUCLEOTIDE SEQUENCE [LARGE SCALE GENOMIC DNA]</scope>
    <source>
        <strain evidence="3 4">DSM 19013</strain>
    </source>
</reference>
<feature type="compositionally biased region" description="Acidic residues" evidence="2">
    <location>
        <begin position="140"/>
        <end position="159"/>
    </location>
</feature>
<evidence type="ECO:0008006" key="5">
    <source>
        <dbReference type="Google" id="ProtNLM"/>
    </source>
</evidence>
<accession>A0ABU0I5Q1</accession>
<name>A0ABU0I5Q1_9HYPH</name>
<feature type="coiled-coil region" evidence="1">
    <location>
        <begin position="4"/>
        <end position="38"/>
    </location>
</feature>
<sequence>MAESNTLAKALEDVRQRRVELQAEHERLTAELSKLRLAERSLAAIVEGAPLADDFASAGDEDAVPKPRQGRRGARGPRANSAKGRLRSILLGAGSQGLSQAEIARKLPDVAPATLNAYLSTMSTSGEVIRAGDFFRMEPDGEAEGDEGAEDGAPDEDQE</sequence>
<gene>
    <name evidence="3" type="ORF">QO012_004471</name>
</gene>
<keyword evidence="1" id="KW-0175">Coiled coil</keyword>
<evidence type="ECO:0000313" key="3">
    <source>
        <dbReference type="EMBL" id="MDQ0449946.1"/>
    </source>
</evidence>
<evidence type="ECO:0000313" key="4">
    <source>
        <dbReference type="Proteomes" id="UP001231124"/>
    </source>
</evidence>